<proteinExistence type="predicted"/>
<gene>
    <name evidence="1" type="primary">AVEN_85956_1</name>
    <name evidence="1" type="ORF">TNCV_4905181</name>
</gene>
<dbReference type="Proteomes" id="UP000887159">
    <property type="component" value="Unassembled WGS sequence"/>
</dbReference>
<dbReference type="AlphaFoldDB" id="A0A8X6RRT3"/>
<name>A0A8X6RRT3_TRICX</name>
<protein>
    <submittedName>
        <fullName evidence="1">Uncharacterized protein</fullName>
    </submittedName>
</protein>
<dbReference type="EMBL" id="BMAU01021201">
    <property type="protein sequence ID" value="GFX97867.1"/>
    <property type="molecule type" value="Genomic_DNA"/>
</dbReference>
<evidence type="ECO:0000313" key="1">
    <source>
        <dbReference type="EMBL" id="GFX97867.1"/>
    </source>
</evidence>
<evidence type="ECO:0000313" key="2">
    <source>
        <dbReference type="Proteomes" id="UP000887159"/>
    </source>
</evidence>
<accession>A0A8X6RRT3</accession>
<organism evidence="1 2">
    <name type="scientific">Trichonephila clavipes</name>
    <name type="common">Golden silk orbweaver</name>
    <name type="synonym">Nephila clavipes</name>
    <dbReference type="NCBI Taxonomy" id="2585209"/>
    <lineage>
        <taxon>Eukaryota</taxon>
        <taxon>Metazoa</taxon>
        <taxon>Ecdysozoa</taxon>
        <taxon>Arthropoda</taxon>
        <taxon>Chelicerata</taxon>
        <taxon>Arachnida</taxon>
        <taxon>Araneae</taxon>
        <taxon>Araneomorphae</taxon>
        <taxon>Entelegynae</taxon>
        <taxon>Araneoidea</taxon>
        <taxon>Nephilidae</taxon>
        <taxon>Trichonephila</taxon>
    </lineage>
</organism>
<comment type="caution">
    <text evidence="1">The sequence shown here is derived from an EMBL/GenBank/DDBJ whole genome shotgun (WGS) entry which is preliminary data.</text>
</comment>
<sequence length="274" mass="31018">MKGTDVPNSSSVGLSVQKREYVYIQPSFIPRNIPGDLNFARHFLYLGYRDGWKNRSYVRVQLVRNDVQIPCCIHGLLYHSHGFQRRPKELPPKHNTATTDLCMTYCTLSRDVPGLSESAVGDDAWSAKTHEWNVCCVVPYPTVSTEQCASILFYLALHCIALSAEPLSGSCFASPCETVSDDLFFDSVWTSNTMSSTTGFTIIHPLCINTNNCGSRTNHKPLQSALYQRRLSNGFLEQRRRSFVSVIITMDDVKDGYLLTLTEWFPRSLLYIRP</sequence>
<keyword evidence="2" id="KW-1185">Reference proteome</keyword>
<reference evidence="1" key="1">
    <citation type="submission" date="2020-08" db="EMBL/GenBank/DDBJ databases">
        <title>Multicomponent nature underlies the extraordinary mechanical properties of spider dragline silk.</title>
        <authorList>
            <person name="Kono N."/>
            <person name="Nakamura H."/>
            <person name="Mori M."/>
            <person name="Yoshida Y."/>
            <person name="Ohtoshi R."/>
            <person name="Malay A.D."/>
            <person name="Moran D.A.P."/>
            <person name="Tomita M."/>
            <person name="Numata K."/>
            <person name="Arakawa K."/>
        </authorList>
    </citation>
    <scope>NUCLEOTIDE SEQUENCE</scope>
</reference>